<comment type="subcellular location">
    <subcellularLocation>
        <location evidence="1">Membrane</location>
    </subcellularLocation>
</comment>
<dbReference type="Proteomes" id="UP000678499">
    <property type="component" value="Unassembled WGS sequence"/>
</dbReference>
<feature type="non-terminal residue" evidence="6">
    <location>
        <position position="1"/>
    </location>
</feature>
<reference evidence="6" key="1">
    <citation type="submission" date="2020-11" db="EMBL/GenBank/DDBJ databases">
        <authorList>
            <person name="Tran Van P."/>
        </authorList>
    </citation>
    <scope>NUCLEOTIDE SEQUENCE</scope>
</reference>
<evidence type="ECO:0000256" key="1">
    <source>
        <dbReference type="ARBA" id="ARBA00004370"/>
    </source>
</evidence>
<gene>
    <name evidence="6" type="ORF">NMOB1V02_LOCUS11836</name>
</gene>
<keyword evidence="2" id="KW-0812">Transmembrane</keyword>
<keyword evidence="3" id="KW-1133">Transmembrane helix</keyword>
<dbReference type="GO" id="GO:0022857">
    <property type="term" value="F:transmembrane transporter activity"/>
    <property type="evidence" value="ECO:0007669"/>
    <property type="project" value="InterPro"/>
</dbReference>
<evidence type="ECO:0000313" key="7">
    <source>
        <dbReference type="Proteomes" id="UP000678499"/>
    </source>
</evidence>
<dbReference type="InterPro" id="IPR005828">
    <property type="entry name" value="MFS_sugar_transport-like"/>
</dbReference>
<evidence type="ECO:0000256" key="2">
    <source>
        <dbReference type="ARBA" id="ARBA00022692"/>
    </source>
</evidence>
<dbReference type="OrthoDB" id="6884957at2759"/>
<organism evidence="6">
    <name type="scientific">Notodromas monacha</name>
    <dbReference type="NCBI Taxonomy" id="399045"/>
    <lineage>
        <taxon>Eukaryota</taxon>
        <taxon>Metazoa</taxon>
        <taxon>Ecdysozoa</taxon>
        <taxon>Arthropoda</taxon>
        <taxon>Crustacea</taxon>
        <taxon>Oligostraca</taxon>
        <taxon>Ostracoda</taxon>
        <taxon>Podocopa</taxon>
        <taxon>Podocopida</taxon>
        <taxon>Cypridocopina</taxon>
        <taxon>Cypridoidea</taxon>
        <taxon>Cyprididae</taxon>
        <taxon>Notodromas</taxon>
    </lineage>
</organism>
<dbReference type="EMBL" id="OA889428">
    <property type="protein sequence ID" value="CAD7284229.1"/>
    <property type="molecule type" value="Genomic_DNA"/>
</dbReference>
<keyword evidence="7" id="KW-1185">Reference proteome</keyword>
<dbReference type="AlphaFoldDB" id="A0A7R9C1D7"/>
<sequence length="140" mass="15450">MTTVDTFQTVANRSPMNAKTQMLRRNQWADRHGGMLLLGKFPKLCWLAGLHWEPILTCIGQHALANVSGNACSQTLGSDQMAKLRILPESPRWLLSKGRVLQAEEILRKAKKENRMLDTKDASIPGSPGGAATELLSVEQ</sequence>
<proteinExistence type="predicted"/>
<evidence type="ECO:0000313" key="6">
    <source>
        <dbReference type="EMBL" id="CAD7284229.1"/>
    </source>
</evidence>
<evidence type="ECO:0000256" key="3">
    <source>
        <dbReference type="ARBA" id="ARBA00022989"/>
    </source>
</evidence>
<evidence type="ECO:0000256" key="4">
    <source>
        <dbReference type="ARBA" id="ARBA00023136"/>
    </source>
</evidence>
<name>A0A7R9C1D7_9CRUS</name>
<feature type="region of interest" description="Disordered" evidence="5">
    <location>
        <begin position="117"/>
        <end position="140"/>
    </location>
</feature>
<dbReference type="GO" id="GO:0016020">
    <property type="term" value="C:membrane"/>
    <property type="evidence" value="ECO:0007669"/>
    <property type="project" value="UniProtKB-SubCell"/>
</dbReference>
<dbReference type="Pfam" id="PF00083">
    <property type="entry name" value="Sugar_tr"/>
    <property type="match status" value="1"/>
</dbReference>
<protein>
    <submittedName>
        <fullName evidence="6">Uncharacterized protein</fullName>
    </submittedName>
</protein>
<accession>A0A7R9C1D7</accession>
<evidence type="ECO:0000256" key="5">
    <source>
        <dbReference type="SAM" id="MobiDB-lite"/>
    </source>
</evidence>
<keyword evidence="4" id="KW-0472">Membrane</keyword>
<dbReference type="EMBL" id="CAJPEX010007391">
    <property type="protein sequence ID" value="CAG0924381.1"/>
    <property type="molecule type" value="Genomic_DNA"/>
</dbReference>
<dbReference type="Gene3D" id="1.10.286.90">
    <property type="entry name" value="MFS transporter, transmembrane helix TM10b"/>
    <property type="match status" value="1"/>
</dbReference>